<dbReference type="Pfam" id="PF00512">
    <property type="entry name" value="HisKA"/>
    <property type="match status" value="1"/>
</dbReference>
<dbReference type="RefSeq" id="WP_006619736.1">
    <property type="nucleotide sequence ID" value="NZ_BIMW01000143.1"/>
</dbReference>
<dbReference type="Gene3D" id="3.30.450.20">
    <property type="entry name" value="PAS domain"/>
    <property type="match status" value="3"/>
</dbReference>
<dbReference type="CDD" id="cd00082">
    <property type="entry name" value="HisKA"/>
    <property type="match status" value="1"/>
</dbReference>
<dbReference type="InterPro" id="IPR013656">
    <property type="entry name" value="PAS_4"/>
</dbReference>
<dbReference type="PANTHER" id="PTHR43047">
    <property type="entry name" value="TWO-COMPONENT HISTIDINE PROTEIN KINASE"/>
    <property type="match status" value="1"/>
</dbReference>
<dbReference type="InterPro" id="IPR001610">
    <property type="entry name" value="PAC"/>
</dbReference>
<dbReference type="PROSITE" id="PS50113">
    <property type="entry name" value="PAC"/>
    <property type="match status" value="3"/>
</dbReference>
<keyword evidence="5 10" id="KW-0418">Kinase</keyword>
<dbReference type="InterPro" id="IPR005467">
    <property type="entry name" value="His_kinase_dom"/>
</dbReference>
<evidence type="ECO:0000256" key="2">
    <source>
        <dbReference type="ARBA" id="ARBA00012438"/>
    </source>
</evidence>
<feature type="domain" description="PAC" evidence="9">
    <location>
        <begin position="246"/>
        <end position="298"/>
    </location>
</feature>
<dbReference type="PANTHER" id="PTHR43047:SF72">
    <property type="entry name" value="OSMOSENSING HISTIDINE PROTEIN KINASE SLN1"/>
    <property type="match status" value="1"/>
</dbReference>
<proteinExistence type="predicted"/>
<dbReference type="Pfam" id="PF13426">
    <property type="entry name" value="PAS_9"/>
    <property type="match status" value="2"/>
</dbReference>
<dbReference type="GO" id="GO:0016301">
    <property type="term" value="F:kinase activity"/>
    <property type="evidence" value="ECO:0007669"/>
    <property type="project" value="UniProtKB-KW"/>
</dbReference>
<dbReference type="SMART" id="SM00387">
    <property type="entry name" value="HATPase_c"/>
    <property type="match status" value="1"/>
</dbReference>
<dbReference type="SUPFAM" id="SSF55874">
    <property type="entry name" value="ATPase domain of HSP90 chaperone/DNA topoisomerase II/histidine kinase"/>
    <property type="match status" value="1"/>
</dbReference>
<evidence type="ECO:0000256" key="1">
    <source>
        <dbReference type="ARBA" id="ARBA00000085"/>
    </source>
</evidence>
<evidence type="ECO:0000256" key="5">
    <source>
        <dbReference type="ARBA" id="ARBA00022777"/>
    </source>
</evidence>
<keyword evidence="6" id="KW-0902">Two-component regulatory system</keyword>
<evidence type="ECO:0000256" key="4">
    <source>
        <dbReference type="ARBA" id="ARBA00022679"/>
    </source>
</evidence>
<dbReference type="Gene3D" id="1.10.287.130">
    <property type="match status" value="1"/>
</dbReference>
<dbReference type="Gene3D" id="3.30.565.10">
    <property type="entry name" value="Histidine kinase-like ATPase, C-terminal domain"/>
    <property type="match status" value="1"/>
</dbReference>
<dbReference type="PRINTS" id="PR00344">
    <property type="entry name" value="BCTRLSENSOR"/>
</dbReference>
<dbReference type="EC" id="2.7.13.3" evidence="2"/>
<dbReference type="SMART" id="SM00086">
    <property type="entry name" value="PAC"/>
    <property type="match status" value="2"/>
</dbReference>
<protein>
    <recommendedName>
        <fullName evidence="2">histidine kinase</fullName>
        <ecNumber evidence="2">2.7.13.3</ecNumber>
    </recommendedName>
</protein>
<dbReference type="InterPro" id="IPR035965">
    <property type="entry name" value="PAS-like_dom_sf"/>
</dbReference>
<evidence type="ECO:0000259" key="9">
    <source>
        <dbReference type="PROSITE" id="PS50113"/>
    </source>
</evidence>
<evidence type="ECO:0000313" key="11">
    <source>
        <dbReference type="Proteomes" id="UP000326169"/>
    </source>
</evidence>
<dbReference type="InterPro" id="IPR003661">
    <property type="entry name" value="HisK_dim/P_dom"/>
</dbReference>
<organism evidence="10 11">
    <name type="scientific">Limnospira platensis NIES-46</name>
    <dbReference type="NCBI Taxonomy" id="1236695"/>
    <lineage>
        <taxon>Bacteria</taxon>
        <taxon>Bacillati</taxon>
        <taxon>Cyanobacteriota</taxon>
        <taxon>Cyanophyceae</taxon>
        <taxon>Oscillatoriophycideae</taxon>
        <taxon>Oscillatoriales</taxon>
        <taxon>Sirenicapillariaceae</taxon>
        <taxon>Limnospira</taxon>
    </lineage>
</organism>
<evidence type="ECO:0000256" key="3">
    <source>
        <dbReference type="ARBA" id="ARBA00022553"/>
    </source>
</evidence>
<keyword evidence="11" id="KW-1185">Reference proteome</keyword>
<gene>
    <name evidence="10" type="ORF">NIES46_36500</name>
</gene>
<evidence type="ECO:0000256" key="6">
    <source>
        <dbReference type="ARBA" id="ARBA00023012"/>
    </source>
</evidence>
<evidence type="ECO:0000259" key="7">
    <source>
        <dbReference type="PROSITE" id="PS50109"/>
    </source>
</evidence>
<keyword evidence="3" id="KW-0597">Phosphoprotein</keyword>
<dbReference type="Pfam" id="PF08448">
    <property type="entry name" value="PAS_4"/>
    <property type="match status" value="1"/>
</dbReference>
<dbReference type="SUPFAM" id="SSF55785">
    <property type="entry name" value="PYP-like sensor domain (PAS domain)"/>
    <property type="match status" value="3"/>
</dbReference>
<dbReference type="PROSITE" id="PS50112">
    <property type="entry name" value="PAS"/>
    <property type="match status" value="2"/>
</dbReference>
<feature type="domain" description="PAC" evidence="9">
    <location>
        <begin position="124"/>
        <end position="176"/>
    </location>
</feature>
<dbReference type="SUPFAM" id="SSF47384">
    <property type="entry name" value="Homodimeric domain of signal transducing histidine kinase"/>
    <property type="match status" value="1"/>
</dbReference>
<dbReference type="SMART" id="SM00091">
    <property type="entry name" value="PAS"/>
    <property type="match status" value="3"/>
</dbReference>
<reference evidence="10 11" key="1">
    <citation type="journal article" date="2019" name="J Genomics">
        <title>The Draft Genome of a Hydrogen-producing Cyanobacterium, Arthrospira platensis NIES-46.</title>
        <authorList>
            <person name="Suzuki S."/>
            <person name="Yamaguchi H."/>
            <person name="Kawachi M."/>
        </authorList>
    </citation>
    <scope>NUCLEOTIDE SEQUENCE [LARGE SCALE GENOMIC DNA]</scope>
    <source>
        <strain evidence="10 11">NIES-46</strain>
    </source>
</reference>
<feature type="domain" description="PAS" evidence="8">
    <location>
        <begin position="173"/>
        <end position="243"/>
    </location>
</feature>
<comment type="catalytic activity">
    <reaction evidence="1">
        <text>ATP + protein L-histidine = ADP + protein N-phospho-L-histidine.</text>
        <dbReference type="EC" id="2.7.13.3"/>
    </reaction>
</comment>
<dbReference type="Pfam" id="PF02518">
    <property type="entry name" value="HATPase_c"/>
    <property type="match status" value="1"/>
</dbReference>
<dbReference type="CDD" id="cd00130">
    <property type="entry name" value="PAS"/>
    <property type="match status" value="3"/>
</dbReference>
<dbReference type="GeneID" id="301684428"/>
<sequence>MARKKTPKKTKLIQSLKAANRQLKQEIADRLRVEEALRASSELLQTLINAIPDLVCFKDSQGRWLEANQAVLDLLQLNKIDYRGKTDAEIFDIIKHVNALSCYQKILLDSQCKDEKAWQLQKVYQEEEKIRQNDGILRIYDVMKVPLFTATGVRKGLVILGRDITAKKQAEADYIRLASMVESSEDAIIGNTLDGIIVSWNEGAKQIYGYSAVEAIGSPISMLALPERPNEMPRILTSITAQGGIDHYETIHVRQDGANIDVSLTISPIKDALGQITGISMIARDISYRKRIECTLEQLRHQNELILDSAGEGICGLNRDGKITFINPAGARMTGYDIRELIMSDLRQITKGHCRSQTPGEPHPDSLQPSPIFATLEDGKVRYVTDGVFWRKDGTILPVEYVSTPMRQEGAIIGAVITFKDITERQAMEKMKDEFISVVSHELRTPLTSIRGSLGLLSSGLLASSPQKSERMLDIAMFNCDRLMRLVNDILDLERMHSGQLPMEKHWVNVADLMIQAADEMLPVAEKAGVDLCVVPLEFKVMVDRDRIIQMLTNLLSNSIRFSGANKRIDFTAKPQENHVLISVRDRGRGIPPDKIETIFGRFQQVDASDSRQNGGTGLGLAICRSIVQQHGGKIWAESIFGDGSTFFVSLPINL</sequence>
<dbReference type="EMBL" id="BIMW01000143">
    <property type="protein sequence ID" value="GCE95584.1"/>
    <property type="molecule type" value="Genomic_DNA"/>
</dbReference>
<feature type="domain" description="PAC" evidence="9">
    <location>
        <begin position="377"/>
        <end position="434"/>
    </location>
</feature>
<dbReference type="SMART" id="SM00388">
    <property type="entry name" value="HisKA"/>
    <property type="match status" value="1"/>
</dbReference>
<evidence type="ECO:0000313" key="10">
    <source>
        <dbReference type="EMBL" id="GCE95584.1"/>
    </source>
</evidence>
<comment type="caution">
    <text evidence="10">The sequence shown here is derived from an EMBL/GenBank/DDBJ whole genome shotgun (WGS) entry which is preliminary data.</text>
</comment>
<dbReference type="InterPro" id="IPR000014">
    <property type="entry name" value="PAS"/>
</dbReference>
<accession>A0A5M3T7W7</accession>
<dbReference type="InterPro" id="IPR000700">
    <property type="entry name" value="PAS-assoc_C"/>
</dbReference>
<dbReference type="InterPro" id="IPR036890">
    <property type="entry name" value="HATPase_C_sf"/>
</dbReference>
<evidence type="ECO:0000259" key="8">
    <source>
        <dbReference type="PROSITE" id="PS50112"/>
    </source>
</evidence>
<dbReference type="InterPro" id="IPR036097">
    <property type="entry name" value="HisK_dim/P_sf"/>
</dbReference>
<dbReference type="Proteomes" id="UP000326169">
    <property type="component" value="Unassembled WGS sequence"/>
</dbReference>
<dbReference type="InterPro" id="IPR003594">
    <property type="entry name" value="HATPase_dom"/>
</dbReference>
<dbReference type="PROSITE" id="PS50109">
    <property type="entry name" value="HIS_KIN"/>
    <property type="match status" value="1"/>
</dbReference>
<dbReference type="NCBIfam" id="TIGR00229">
    <property type="entry name" value="sensory_box"/>
    <property type="match status" value="3"/>
</dbReference>
<dbReference type="InterPro" id="IPR004358">
    <property type="entry name" value="Sig_transdc_His_kin-like_C"/>
</dbReference>
<feature type="domain" description="PAS" evidence="8">
    <location>
        <begin position="306"/>
        <end position="342"/>
    </location>
</feature>
<name>A0A5M3T7W7_LIMPL</name>
<keyword evidence="4" id="KW-0808">Transferase</keyword>
<feature type="domain" description="Histidine kinase" evidence="7">
    <location>
        <begin position="438"/>
        <end position="655"/>
    </location>
</feature>